<dbReference type="EMBL" id="JBIGHZ010000006">
    <property type="protein sequence ID" value="MFG6449741.1"/>
    <property type="molecule type" value="Genomic_DNA"/>
</dbReference>
<dbReference type="Gene3D" id="1.10.287.950">
    <property type="entry name" value="Methyl-accepting chemotaxis protein"/>
    <property type="match status" value="1"/>
</dbReference>
<dbReference type="SUPFAM" id="SSF58104">
    <property type="entry name" value="Methyl-accepting chemotaxis protein (MCP) signaling domain"/>
    <property type="match status" value="1"/>
</dbReference>
<protein>
    <submittedName>
        <fullName evidence="5">Methyl-accepting chemotaxis protein</fullName>
    </submittedName>
</protein>
<evidence type="ECO:0000256" key="1">
    <source>
        <dbReference type="ARBA" id="ARBA00022500"/>
    </source>
</evidence>
<accession>A0ABW7FZF4</accession>
<keyword evidence="3" id="KW-0807">Transducer</keyword>
<sequence>MRARMRSLVALLTSLTVALMVVGWLHMSHLRDALRTVYDDRVVPLQQLKSVADAYSVRVVDGAHKVALGTKSASENLRDIEQARRDVQNNWQAYRATAMDDQELAQATRVEQAMKTADVALTVLERLMKSQDMNALNAFRATELYPRIDPLSNEIDKLVTLQLRVAKQEYQRGSDSFARASQQQLVLMVLAVLCGIACAEWIVRWLVRTLGDEPEVVARHAAEVAQGRLDTAHSAKPMAEQSVMAVMQRMQGKLREVIGTISQAAGMVAGAASEIARGNQDLSVRTEQQADQLQQSTAAVQRVVQLVAHNSSLTDQARSRARSVEQSVEINAQQVQEVVRSMSDILKSSERIGEITSLINSIAFQTNLLALNAAVEAARAGEQGRGFAVVAGEVRGLAQRAAQASDQIRDLITVSAQHVRTGTDQANKAGAGMQDLIGNMREVLSLVQSLTENAQQVRSDIEGMHSTIGSLDEGTQNNVAMVEQSAAAAQALSDQAQTLQQTVAYFTSGPSGVTRC</sequence>
<evidence type="ECO:0000256" key="2">
    <source>
        <dbReference type="ARBA" id="ARBA00029447"/>
    </source>
</evidence>
<name>A0ABW7FZF4_9BURK</name>
<dbReference type="PROSITE" id="PS50111">
    <property type="entry name" value="CHEMOTAXIS_TRANSDUC_2"/>
    <property type="match status" value="1"/>
</dbReference>
<gene>
    <name evidence="5" type="ORF">ACG0Z6_16065</name>
</gene>
<dbReference type="InterPro" id="IPR024478">
    <property type="entry name" value="HlyB_4HB_MCP"/>
</dbReference>
<keyword evidence="1" id="KW-0145">Chemotaxis</keyword>
<dbReference type="InterPro" id="IPR004090">
    <property type="entry name" value="Chemotax_Me-accpt_rcpt"/>
</dbReference>
<comment type="caution">
    <text evidence="5">The sequence shown here is derived from an EMBL/GenBank/DDBJ whole genome shotgun (WGS) entry which is preliminary data.</text>
</comment>
<evidence type="ECO:0000256" key="3">
    <source>
        <dbReference type="PROSITE-ProRule" id="PRU00284"/>
    </source>
</evidence>
<evidence type="ECO:0000313" key="6">
    <source>
        <dbReference type="Proteomes" id="UP001606099"/>
    </source>
</evidence>
<dbReference type="InterPro" id="IPR004089">
    <property type="entry name" value="MCPsignal_dom"/>
</dbReference>
<dbReference type="PRINTS" id="PR00260">
    <property type="entry name" value="CHEMTRNSDUCR"/>
</dbReference>
<dbReference type="PANTHER" id="PTHR43531">
    <property type="entry name" value="PROTEIN ICFG"/>
    <property type="match status" value="1"/>
</dbReference>
<keyword evidence="6" id="KW-1185">Reference proteome</keyword>
<dbReference type="Pfam" id="PF12729">
    <property type="entry name" value="4HB_MCP_1"/>
    <property type="match status" value="1"/>
</dbReference>
<dbReference type="SMART" id="SM00283">
    <property type="entry name" value="MA"/>
    <property type="match status" value="1"/>
</dbReference>
<reference evidence="5 6" key="1">
    <citation type="submission" date="2024-08" db="EMBL/GenBank/DDBJ databases">
        <authorList>
            <person name="Lu H."/>
        </authorList>
    </citation>
    <scope>NUCLEOTIDE SEQUENCE [LARGE SCALE GENOMIC DNA]</scope>
    <source>
        <strain evidence="5 6">BYS180W</strain>
    </source>
</reference>
<proteinExistence type="inferred from homology"/>
<dbReference type="InterPro" id="IPR051310">
    <property type="entry name" value="MCP_chemotaxis"/>
</dbReference>
<dbReference type="Proteomes" id="UP001606099">
    <property type="component" value="Unassembled WGS sequence"/>
</dbReference>
<organism evidence="5 6">
    <name type="scientific">Roseateles rivi</name>
    <dbReference type="NCBI Taxonomy" id="3299028"/>
    <lineage>
        <taxon>Bacteria</taxon>
        <taxon>Pseudomonadati</taxon>
        <taxon>Pseudomonadota</taxon>
        <taxon>Betaproteobacteria</taxon>
        <taxon>Burkholderiales</taxon>
        <taxon>Sphaerotilaceae</taxon>
        <taxon>Roseateles</taxon>
    </lineage>
</organism>
<dbReference type="RefSeq" id="WP_394463260.1">
    <property type="nucleotide sequence ID" value="NZ_JBIGHZ010000006.1"/>
</dbReference>
<dbReference type="Pfam" id="PF00015">
    <property type="entry name" value="MCPsignal"/>
    <property type="match status" value="1"/>
</dbReference>
<dbReference type="PANTHER" id="PTHR43531:SF11">
    <property type="entry name" value="METHYL-ACCEPTING CHEMOTAXIS PROTEIN 3"/>
    <property type="match status" value="1"/>
</dbReference>
<evidence type="ECO:0000313" key="5">
    <source>
        <dbReference type="EMBL" id="MFG6449741.1"/>
    </source>
</evidence>
<evidence type="ECO:0000259" key="4">
    <source>
        <dbReference type="PROSITE" id="PS50111"/>
    </source>
</evidence>
<feature type="domain" description="Methyl-accepting transducer" evidence="4">
    <location>
        <begin position="264"/>
        <end position="493"/>
    </location>
</feature>
<comment type="similarity">
    <text evidence="2">Belongs to the methyl-accepting chemotaxis (MCP) protein family.</text>
</comment>